<evidence type="ECO:0000256" key="1">
    <source>
        <dbReference type="ARBA" id="ARBA00004123"/>
    </source>
</evidence>
<keyword evidence="3 6" id="KW-0698">rRNA processing</keyword>
<sequence>MTDQVLPSDIQQDITNFENILDKLEGQLDPFFKVSLKEHQEKLTPVESAKLNITVAYALNSLFFMYLQTQGVSPHDHQVKNELERIKPYILKLKSMTNKTEEKPKMQIDSDAAKRMIDNTLAMNKKIDSTVSSDNSSSSQKKRKK</sequence>
<dbReference type="GO" id="GO:0000460">
    <property type="term" value="P:maturation of 5.8S rRNA"/>
    <property type="evidence" value="ECO:0007669"/>
    <property type="project" value="TreeGrafter"/>
</dbReference>
<dbReference type="GO" id="GO:0003723">
    <property type="term" value="F:RNA binding"/>
    <property type="evidence" value="ECO:0007669"/>
    <property type="project" value="UniProtKB-UniRule"/>
</dbReference>
<dbReference type="GO" id="GO:0005730">
    <property type="term" value="C:nucleolus"/>
    <property type="evidence" value="ECO:0007669"/>
    <property type="project" value="UniProtKB-SubCell"/>
</dbReference>
<dbReference type="OrthoDB" id="1421013at2759"/>
<evidence type="ECO:0000256" key="5">
    <source>
        <dbReference type="ARBA" id="ARBA00023242"/>
    </source>
</evidence>
<keyword evidence="6" id="KW-0238">DNA-binding</keyword>
<reference evidence="8" key="1">
    <citation type="submission" date="2020-01" db="EMBL/GenBank/DDBJ databases">
        <title>Development of genomics and gene disruption for Polysphondylium violaceum indicates a role for the polyketide synthase stlB in stalk morphogenesis.</title>
        <authorList>
            <person name="Narita B."/>
            <person name="Kawabe Y."/>
            <person name="Kin K."/>
            <person name="Saito T."/>
            <person name="Gibbs R."/>
            <person name="Kuspa A."/>
            <person name="Muzny D."/>
            <person name="Queller D."/>
            <person name="Richards S."/>
            <person name="Strassman J."/>
            <person name="Sucgang R."/>
            <person name="Worley K."/>
            <person name="Schaap P."/>
        </authorList>
    </citation>
    <scope>NUCLEOTIDE SEQUENCE</scope>
    <source>
        <strain evidence="8">QSvi11</strain>
    </source>
</reference>
<keyword evidence="5 6" id="KW-0539">Nucleus</keyword>
<dbReference type="InterPro" id="IPR007146">
    <property type="entry name" value="Sas10/Utp3/C1D"/>
</dbReference>
<keyword evidence="4 6" id="KW-0694">RNA-binding</keyword>
<proteinExistence type="inferred from homology"/>
<comment type="subcellular location">
    <subcellularLocation>
        <location evidence="6">Cytoplasm</location>
    </subcellularLocation>
    <subcellularLocation>
        <location evidence="6">Nucleus</location>
        <location evidence="6">Nucleolus</location>
    </subcellularLocation>
    <subcellularLocation>
        <location evidence="1 6">Nucleus</location>
    </subcellularLocation>
</comment>
<evidence type="ECO:0000256" key="2">
    <source>
        <dbReference type="ARBA" id="ARBA00009154"/>
    </source>
</evidence>
<dbReference type="InterPro" id="IPR011082">
    <property type="entry name" value="Exosome-assoc_fac/DNA_repair"/>
</dbReference>
<evidence type="ECO:0000256" key="7">
    <source>
        <dbReference type="SAM" id="MobiDB-lite"/>
    </source>
</evidence>
<dbReference type="GO" id="GO:0010468">
    <property type="term" value="P:regulation of gene expression"/>
    <property type="evidence" value="ECO:0007669"/>
    <property type="project" value="TreeGrafter"/>
</dbReference>
<evidence type="ECO:0000256" key="6">
    <source>
        <dbReference type="RuleBase" id="RU368003"/>
    </source>
</evidence>
<comment type="similarity">
    <text evidence="2 6">Belongs to the C1D family.</text>
</comment>
<dbReference type="GO" id="GO:0000178">
    <property type="term" value="C:exosome (RNase complex)"/>
    <property type="evidence" value="ECO:0007669"/>
    <property type="project" value="TreeGrafter"/>
</dbReference>
<dbReference type="AlphaFoldDB" id="A0A8J4PQY2"/>
<evidence type="ECO:0000313" key="8">
    <source>
        <dbReference type="EMBL" id="KAF2071225.1"/>
    </source>
</evidence>
<comment type="function">
    <text evidence="6">Plays a role in the recruitment of the exosome to pre-rRNA to mediate the 3'-5' end processing of the 5.8S rRNA.</text>
</comment>
<evidence type="ECO:0000313" key="9">
    <source>
        <dbReference type="Proteomes" id="UP000695562"/>
    </source>
</evidence>
<gene>
    <name evidence="8" type="ORF">CYY_007459</name>
</gene>
<protein>
    <recommendedName>
        <fullName evidence="6">Nuclear nucleic acid-binding protein C1D</fullName>
    </recommendedName>
</protein>
<name>A0A8J4PQY2_9MYCE</name>
<dbReference type="EMBL" id="AJWJ01000399">
    <property type="protein sequence ID" value="KAF2071225.1"/>
    <property type="molecule type" value="Genomic_DNA"/>
</dbReference>
<dbReference type="Pfam" id="PF04000">
    <property type="entry name" value="Sas10_Utp3"/>
    <property type="match status" value="1"/>
</dbReference>
<feature type="region of interest" description="Disordered" evidence="7">
    <location>
        <begin position="123"/>
        <end position="145"/>
    </location>
</feature>
<comment type="subunit">
    <text evidence="6">Monomer and homodimer.</text>
</comment>
<dbReference type="GO" id="GO:0005737">
    <property type="term" value="C:cytoplasm"/>
    <property type="evidence" value="ECO:0007669"/>
    <property type="project" value="UniProtKB-SubCell"/>
</dbReference>
<accession>A0A8J4PQY2</accession>
<evidence type="ECO:0000256" key="3">
    <source>
        <dbReference type="ARBA" id="ARBA00022552"/>
    </source>
</evidence>
<feature type="compositionally biased region" description="Low complexity" evidence="7">
    <location>
        <begin position="129"/>
        <end position="139"/>
    </location>
</feature>
<dbReference type="PANTHER" id="PTHR15341">
    <property type="entry name" value="SUN-COR STEROID HORMONE RECEPTOR CO-REPRESSOR"/>
    <property type="match status" value="1"/>
</dbReference>
<keyword evidence="9" id="KW-1185">Reference proteome</keyword>
<keyword evidence="6" id="KW-0963">Cytoplasm</keyword>
<dbReference type="GO" id="GO:0003677">
    <property type="term" value="F:DNA binding"/>
    <property type="evidence" value="ECO:0007669"/>
    <property type="project" value="UniProtKB-KW"/>
</dbReference>
<comment type="caution">
    <text evidence="8">The sequence shown here is derived from an EMBL/GenBank/DDBJ whole genome shotgun (WGS) entry which is preliminary data.</text>
</comment>
<dbReference type="Proteomes" id="UP000695562">
    <property type="component" value="Unassembled WGS sequence"/>
</dbReference>
<dbReference type="PANTHER" id="PTHR15341:SF3">
    <property type="entry name" value="NUCLEAR NUCLEIC ACID-BINDING PROTEIN C1D"/>
    <property type="match status" value="1"/>
</dbReference>
<evidence type="ECO:0000256" key="4">
    <source>
        <dbReference type="ARBA" id="ARBA00022884"/>
    </source>
</evidence>
<organism evidence="8 9">
    <name type="scientific">Polysphondylium violaceum</name>
    <dbReference type="NCBI Taxonomy" id="133409"/>
    <lineage>
        <taxon>Eukaryota</taxon>
        <taxon>Amoebozoa</taxon>
        <taxon>Evosea</taxon>
        <taxon>Eumycetozoa</taxon>
        <taxon>Dictyostelia</taxon>
        <taxon>Dictyosteliales</taxon>
        <taxon>Dictyosteliaceae</taxon>
        <taxon>Polysphondylium</taxon>
    </lineage>
</organism>